<proteinExistence type="predicted"/>
<protein>
    <submittedName>
        <fullName evidence="1">Uncharacterized protein</fullName>
    </submittedName>
</protein>
<organism evidence="1 2">
    <name type="scientific">Trematosphaeria pertusa</name>
    <dbReference type="NCBI Taxonomy" id="390896"/>
    <lineage>
        <taxon>Eukaryota</taxon>
        <taxon>Fungi</taxon>
        <taxon>Dikarya</taxon>
        <taxon>Ascomycota</taxon>
        <taxon>Pezizomycotina</taxon>
        <taxon>Dothideomycetes</taxon>
        <taxon>Pleosporomycetidae</taxon>
        <taxon>Pleosporales</taxon>
        <taxon>Massarineae</taxon>
        <taxon>Trematosphaeriaceae</taxon>
        <taxon>Trematosphaeria</taxon>
    </lineage>
</organism>
<dbReference type="GeneID" id="54572963"/>
<name>A0A6A6HXK2_9PLEO</name>
<gene>
    <name evidence="1" type="ORF">BU26DRAFT_129624</name>
</gene>
<dbReference type="Proteomes" id="UP000800094">
    <property type="component" value="Unassembled WGS sequence"/>
</dbReference>
<sequence>MLPKQATLFPNDIPLSNSLLELLWTQWRAAARSLALDGTSRNLPCPRILSGPASPKFYHQRIYTPRL</sequence>
<keyword evidence="2" id="KW-1185">Reference proteome</keyword>
<dbReference type="EMBL" id="ML987207">
    <property type="protein sequence ID" value="KAF2242619.1"/>
    <property type="molecule type" value="Genomic_DNA"/>
</dbReference>
<evidence type="ECO:0000313" key="1">
    <source>
        <dbReference type="EMBL" id="KAF2242619.1"/>
    </source>
</evidence>
<dbReference type="AlphaFoldDB" id="A0A6A6HXK2"/>
<reference evidence="1" key="1">
    <citation type="journal article" date="2020" name="Stud. Mycol.">
        <title>101 Dothideomycetes genomes: a test case for predicting lifestyles and emergence of pathogens.</title>
        <authorList>
            <person name="Haridas S."/>
            <person name="Albert R."/>
            <person name="Binder M."/>
            <person name="Bloem J."/>
            <person name="Labutti K."/>
            <person name="Salamov A."/>
            <person name="Andreopoulos B."/>
            <person name="Baker S."/>
            <person name="Barry K."/>
            <person name="Bills G."/>
            <person name="Bluhm B."/>
            <person name="Cannon C."/>
            <person name="Castanera R."/>
            <person name="Culley D."/>
            <person name="Daum C."/>
            <person name="Ezra D."/>
            <person name="Gonzalez J."/>
            <person name="Henrissat B."/>
            <person name="Kuo A."/>
            <person name="Liang C."/>
            <person name="Lipzen A."/>
            <person name="Lutzoni F."/>
            <person name="Magnuson J."/>
            <person name="Mondo S."/>
            <person name="Nolan M."/>
            <person name="Ohm R."/>
            <person name="Pangilinan J."/>
            <person name="Park H.-J."/>
            <person name="Ramirez L."/>
            <person name="Alfaro M."/>
            <person name="Sun H."/>
            <person name="Tritt A."/>
            <person name="Yoshinaga Y."/>
            <person name="Zwiers L.-H."/>
            <person name="Turgeon B."/>
            <person name="Goodwin S."/>
            <person name="Spatafora J."/>
            <person name="Crous P."/>
            <person name="Grigoriev I."/>
        </authorList>
    </citation>
    <scope>NUCLEOTIDE SEQUENCE</scope>
    <source>
        <strain evidence="1">CBS 122368</strain>
    </source>
</reference>
<evidence type="ECO:0000313" key="2">
    <source>
        <dbReference type="Proteomes" id="UP000800094"/>
    </source>
</evidence>
<dbReference type="RefSeq" id="XP_033677623.1">
    <property type="nucleotide sequence ID" value="XM_033819633.1"/>
</dbReference>
<accession>A0A6A6HXK2</accession>